<dbReference type="SUPFAM" id="SSF100910">
    <property type="entry name" value="Chemosensory protein Csp2"/>
    <property type="match status" value="1"/>
</dbReference>
<dbReference type="Gene3D" id="1.10.2080.10">
    <property type="entry name" value="Insect odorant-binding protein A10/Ejaculatory bulb-specific protein 3"/>
    <property type="match status" value="1"/>
</dbReference>
<sequence>MQGLTVVLICSLATALSATTYTTKYDNIDLDAVLRNDRVYKTYYNCLTNKGKCSPEGKELKDKLPDALQTGCSKCSARQKQGLEKIIKFLMNSKQADFKEFERIYDPTGEYRKRYAEQAKKKGIKV</sequence>
<dbReference type="EMBL" id="LT555320">
    <property type="protein sequence ID" value="SAJ59005.1"/>
    <property type="molecule type" value="mRNA"/>
</dbReference>
<dbReference type="InterPro" id="IPR005055">
    <property type="entry name" value="A10/PebIII"/>
</dbReference>
<dbReference type="PANTHER" id="PTHR11257:SF12">
    <property type="entry name" value="EJACULATORY BULB-SPECIFIC PROTEIN 3-RELATED"/>
    <property type="match status" value="1"/>
</dbReference>
<gene>
    <name evidence="2" type="primary">TbraCSP5</name>
</gene>
<accession>A0A162RQ85</accession>
<protein>
    <submittedName>
        <fullName evidence="2">Putative chemosensory protein</fullName>
    </submittedName>
</protein>
<keyword evidence="1" id="KW-0732">Signal</keyword>
<name>A0A162RQ85_TRIBS</name>
<evidence type="ECO:0000256" key="1">
    <source>
        <dbReference type="SAM" id="SignalP"/>
    </source>
</evidence>
<dbReference type="AlphaFoldDB" id="A0A162RQ85"/>
<dbReference type="PANTHER" id="PTHR11257">
    <property type="entry name" value="CHEMOSENSORY PROTEIN-RELATED"/>
    <property type="match status" value="1"/>
</dbReference>
<feature type="chain" id="PRO_5007839075" evidence="1">
    <location>
        <begin position="19"/>
        <end position="126"/>
    </location>
</feature>
<organism evidence="2">
    <name type="scientific">Triatoma brasiliensis</name>
    <name type="common">Blood-sucking bug</name>
    <dbReference type="NCBI Taxonomy" id="65344"/>
    <lineage>
        <taxon>Eukaryota</taxon>
        <taxon>Metazoa</taxon>
        <taxon>Ecdysozoa</taxon>
        <taxon>Arthropoda</taxon>
        <taxon>Hexapoda</taxon>
        <taxon>Insecta</taxon>
        <taxon>Pterygota</taxon>
        <taxon>Neoptera</taxon>
        <taxon>Paraneoptera</taxon>
        <taxon>Hemiptera</taxon>
        <taxon>Heteroptera</taxon>
        <taxon>Panheteroptera</taxon>
        <taxon>Cimicomorpha</taxon>
        <taxon>Reduviidae</taxon>
        <taxon>Triatominae</taxon>
        <taxon>Triatoma</taxon>
    </lineage>
</organism>
<reference evidence="2" key="1">
    <citation type="submission" date="2016-03" db="EMBL/GenBank/DDBJ databases">
        <title>Under expression of chemosensory genes in domiciliary bugs of the Chagas disease vector Triatoma brasiliensis.</title>
        <authorList>
            <person name="Marchant A."/>
            <person name="Mougel F."/>
            <person name="Jacquin-Joly E."/>
            <person name="Costa J."/>
            <person name="Almeida C.E."/>
            <person name="Harry M."/>
        </authorList>
    </citation>
    <scope>NUCLEOTIDE SEQUENCE</scope>
    <source>
        <tissue evidence="2">Head antenna rostrum</tissue>
    </source>
</reference>
<feature type="signal peptide" evidence="1">
    <location>
        <begin position="1"/>
        <end position="18"/>
    </location>
</feature>
<dbReference type="InterPro" id="IPR036682">
    <property type="entry name" value="OS_D_A10/PebIII_sf"/>
</dbReference>
<proteinExistence type="evidence at transcript level"/>
<evidence type="ECO:0000313" key="2">
    <source>
        <dbReference type="EMBL" id="SAJ59005.1"/>
    </source>
</evidence>
<dbReference type="Pfam" id="PF03392">
    <property type="entry name" value="OS-D"/>
    <property type="match status" value="1"/>
</dbReference>